<dbReference type="EMBL" id="CAJPWZ010002187">
    <property type="protein sequence ID" value="CAG2232679.1"/>
    <property type="molecule type" value="Genomic_DNA"/>
</dbReference>
<protein>
    <recommendedName>
        <fullName evidence="4">B box-type domain-containing protein</fullName>
    </recommendedName>
</protein>
<evidence type="ECO:0000313" key="6">
    <source>
        <dbReference type="Proteomes" id="UP000683360"/>
    </source>
</evidence>
<dbReference type="Gene3D" id="3.30.160.60">
    <property type="entry name" value="Classic Zinc Finger"/>
    <property type="match status" value="2"/>
</dbReference>
<dbReference type="PANTHER" id="PTHR25462:SF296">
    <property type="entry name" value="MEIOTIC P26, ISOFORM F"/>
    <property type="match status" value="1"/>
</dbReference>
<feature type="domain" description="B box-type" evidence="4">
    <location>
        <begin position="702"/>
        <end position="744"/>
    </location>
</feature>
<dbReference type="AlphaFoldDB" id="A0A8S3TM03"/>
<name>A0A8S3TM03_MYTED</name>
<keyword evidence="1" id="KW-0863">Zinc-finger</keyword>
<evidence type="ECO:0000313" key="5">
    <source>
        <dbReference type="EMBL" id="CAG2232679.1"/>
    </source>
</evidence>
<dbReference type="PROSITE" id="PS50119">
    <property type="entry name" value="ZF_BBOX"/>
    <property type="match status" value="3"/>
</dbReference>
<sequence length="841" mass="95800">MATSIPSCSPCNTHHITITSLVWCTECDEGLCSQCQKHHAASKGSRNHNTLPITEYQELPSEHECPCCGSCIVEDHIGCQELYRLSDIIDKSETAKASIEIQQSLSDLAENIKRIRQNRENNLKTLSENKLNIEQKIKETQMRINCYMDKMQDEVMKILKASDEKERRQVSMYLTVLDGQELEISEYRRNFEKIKQHATDLQTFLSMKQLEKEVSCKKKNLQSMIDNDILKEIVLSYCARGDIREFGCVIIEKKPWNPSNIVVVLSPDEQKHNTVLTASDGLANPFSLDYCRKRKTKVFSVCDFNGVTNFTMLTRSGRKRMVSKGSGDNVAPAAKRTGLHPNMSSSAGVSSSSTESAVSTVLQNLEVVSTALVTTTATSTDPATQSDFNMETLIPSCGACNLQHITSRSIVWCTECEEGLCPECLKHHSNSKASRHHNPVPMTVFQEINETCDKHNEKYTIYCTVHECLCCSSCIFESHIECQKIEKLADILQNTKSPNALCEIEHSLTELTDNIQRIRQSRQNNIRKLSETKSQIEKEIKQTRITINNHLDIIQDDIMKKLHATEEEEIKQIDRLLNSLTEKENEIIECQAKLDKFKQTAIDLKTFISMKQLEQDISSKGEFFYSMIDSESFKDRELSYHVHASLQKVATYITNYGEVIIKKTPCNVFLKRRKNKPTERMKQHSLCSNSTMATAKPSCGACNIQHVTSISIVWCTECDEGLCPECKKRHSILKASRYHTTVPITVYQESDVQEINQICDVHNEKYTIYCKKHKCFCCSSCIVETHIECQKIAKLADILQNTKCSNTFYERADRTTLGDYLKRRIRLKKKLNKPGLQSITI</sequence>
<dbReference type="GO" id="GO:0008270">
    <property type="term" value="F:zinc ion binding"/>
    <property type="evidence" value="ECO:0007669"/>
    <property type="project" value="UniProtKB-KW"/>
</dbReference>
<keyword evidence="1" id="KW-0862">Zinc</keyword>
<feature type="domain" description="B box-type" evidence="4">
    <location>
        <begin position="11"/>
        <end position="53"/>
    </location>
</feature>
<dbReference type="PANTHER" id="PTHR25462">
    <property type="entry name" value="BONUS, ISOFORM C-RELATED"/>
    <property type="match status" value="1"/>
</dbReference>
<dbReference type="OrthoDB" id="6121460at2759"/>
<reference evidence="5" key="1">
    <citation type="submission" date="2021-03" db="EMBL/GenBank/DDBJ databases">
        <authorList>
            <person name="Bekaert M."/>
        </authorList>
    </citation>
    <scope>NUCLEOTIDE SEQUENCE</scope>
</reference>
<dbReference type="InterPro" id="IPR000315">
    <property type="entry name" value="Znf_B-box"/>
</dbReference>
<evidence type="ECO:0000256" key="3">
    <source>
        <dbReference type="SAM" id="MobiDB-lite"/>
    </source>
</evidence>
<dbReference type="SMART" id="SM00336">
    <property type="entry name" value="BBOX"/>
    <property type="match status" value="2"/>
</dbReference>
<feature type="domain" description="B box-type" evidence="4">
    <location>
        <begin position="400"/>
        <end position="442"/>
    </location>
</feature>
<evidence type="ECO:0000256" key="1">
    <source>
        <dbReference type="PROSITE-ProRule" id="PRU00024"/>
    </source>
</evidence>
<accession>A0A8S3TM03</accession>
<keyword evidence="1" id="KW-0479">Metal-binding</keyword>
<comment type="caution">
    <text evidence="5">The sequence shown here is derived from an EMBL/GenBank/DDBJ whole genome shotgun (WGS) entry which is preliminary data.</text>
</comment>
<dbReference type="CDD" id="cd19757">
    <property type="entry name" value="Bbox1"/>
    <property type="match status" value="3"/>
</dbReference>
<keyword evidence="2" id="KW-0175">Coiled coil</keyword>
<evidence type="ECO:0000259" key="4">
    <source>
        <dbReference type="PROSITE" id="PS50119"/>
    </source>
</evidence>
<keyword evidence="6" id="KW-1185">Reference proteome</keyword>
<dbReference type="InterPro" id="IPR047153">
    <property type="entry name" value="TRIM45/56/19-like"/>
</dbReference>
<feature type="coiled-coil region" evidence="2">
    <location>
        <begin position="109"/>
        <end position="227"/>
    </location>
</feature>
<evidence type="ECO:0000256" key="2">
    <source>
        <dbReference type="SAM" id="Coils"/>
    </source>
</evidence>
<organism evidence="5 6">
    <name type="scientific">Mytilus edulis</name>
    <name type="common">Blue mussel</name>
    <dbReference type="NCBI Taxonomy" id="6550"/>
    <lineage>
        <taxon>Eukaryota</taxon>
        <taxon>Metazoa</taxon>
        <taxon>Spiralia</taxon>
        <taxon>Lophotrochozoa</taxon>
        <taxon>Mollusca</taxon>
        <taxon>Bivalvia</taxon>
        <taxon>Autobranchia</taxon>
        <taxon>Pteriomorphia</taxon>
        <taxon>Mytilida</taxon>
        <taxon>Mytiloidea</taxon>
        <taxon>Mytilidae</taxon>
        <taxon>Mytilinae</taxon>
        <taxon>Mytilus</taxon>
    </lineage>
</organism>
<feature type="coiled-coil region" evidence="2">
    <location>
        <begin position="519"/>
        <end position="600"/>
    </location>
</feature>
<dbReference type="Proteomes" id="UP000683360">
    <property type="component" value="Unassembled WGS sequence"/>
</dbReference>
<gene>
    <name evidence="5" type="ORF">MEDL_45393</name>
</gene>
<feature type="region of interest" description="Disordered" evidence="3">
    <location>
        <begin position="321"/>
        <end position="351"/>
    </location>
</feature>
<proteinExistence type="predicted"/>